<gene>
    <name evidence="1" type="ORF">I79_020058</name>
</gene>
<dbReference type="AlphaFoldDB" id="G3I924"/>
<name>G3I924_CRIGR</name>
<proteinExistence type="predicted"/>
<sequence length="86" mass="10102">MELIVTLNFLGNDKMPLYKELSLYTIQARYAPQQPPSEGGTVNMGKEEYGKEYFNSLKQEISLRTKQNQLLHIKIYFESRKRMAIK</sequence>
<dbReference type="EMBL" id="JH001561">
    <property type="protein sequence ID" value="EGW05847.1"/>
    <property type="molecule type" value="Genomic_DNA"/>
</dbReference>
<protein>
    <submittedName>
        <fullName evidence="1">Uncharacterized protein</fullName>
    </submittedName>
</protein>
<evidence type="ECO:0000313" key="1">
    <source>
        <dbReference type="EMBL" id="EGW05847.1"/>
    </source>
</evidence>
<reference evidence="2" key="1">
    <citation type="journal article" date="2011" name="Nat. Biotechnol.">
        <title>The genomic sequence of the Chinese hamster ovary (CHO)-K1 cell line.</title>
        <authorList>
            <person name="Xu X."/>
            <person name="Nagarajan H."/>
            <person name="Lewis N.E."/>
            <person name="Pan S."/>
            <person name="Cai Z."/>
            <person name="Liu X."/>
            <person name="Chen W."/>
            <person name="Xie M."/>
            <person name="Wang W."/>
            <person name="Hammond S."/>
            <person name="Andersen M.R."/>
            <person name="Neff N."/>
            <person name="Passarelli B."/>
            <person name="Koh W."/>
            <person name="Fan H.C."/>
            <person name="Wang J."/>
            <person name="Gui Y."/>
            <person name="Lee K.H."/>
            <person name="Betenbaugh M.J."/>
            <person name="Quake S.R."/>
            <person name="Famili I."/>
            <person name="Palsson B.O."/>
            <person name="Wang J."/>
        </authorList>
    </citation>
    <scope>NUCLEOTIDE SEQUENCE [LARGE SCALE GENOMIC DNA]</scope>
    <source>
        <strain evidence="2">CHO K1 cell line</strain>
    </source>
</reference>
<organism evidence="1 2">
    <name type="scientific">Cricetulus griseus</name>
    <name type="common">Chinese hamster</name>
    <name type="synonym">Cricetulus barabensis griseus</name>
    <dbReference type="NCBI Taxonomy" id="10029"/>
    <lineage>
        <taxon>Eukaryota</taxon>
        <taxon>Metazoa</taxon>
        <taxon>Chordata</taxon>
        <taxon>Craniata</taxon>
        <taxon>Vertebrata</taxon>
        <taxon>Euteleostomi</taxon>
        <taxon>Mammalia</taxon>
        <taxon>Eutheria</taxon>
        <taxon>Euarchontoglires</taxon>
        <taxon>Glires</taxon>
        <taxon>Rodentia</taxon>
        <taxon>Myomorpha</taxon>
        <taxon>Muroidea</taxon>
        <taxon>Cricetidae</taxon>
        <taxon>Cricetinae</taxon>
        <taxon>Cricetulus</taxon>
    </lineage>
</organism>
<dbReference type="Proteomes" id="UP000001075">
    <property type="component" value="Unassembled WGS sequence"/>
</dbReference>
<dbReference type="InParanoid" id="G3I924"/>
<accession>G3I924</accession>
<evidence type="ECO:0000313" key="2">
    <source>
        <dbReference type="Proteomes" id="UP000001075"/>
    </source>
</evidence>